<name>A0A7G2C681_9TRYP</name>
<reference evidence="3 4" key="1">
    <citation type="submission" date="2020-08" db="EMBL/GenBank/DDBJ databases">
        <authorList>
            <person name="Newling K."/>
            <person name="Davey J."/>
            <person name="Forrester S."/>
        </authorList>
    </citation>
    <scope>NUCLEOTIDE SEQUENCE [LARGE SCALE GENOMIC DNA]</scope>
    <source>
        <strain evidence="4">Crithidia deanei Carvalho (ATCC PRA-265)</strain>
    </source>
</reference>
<protein>
    <submittedName>
        <fullName evidence="3">SET domain containing protein, putative</fullName>
    </submittedName>
</protein>
<dbReference type="PANTHER" id="PTHR12197:SF279">
    <property type="entry name" value="SET DOMAIN-CONTAINING PROTEIN"/>
    <property type="match status" value="1"/>
</dbReference>
<dbReference type="AlphaFoldDB" id="A0A7G2C681"/>
<dbReference type="Proteomes" id="UP000515908">
    <property type="component" value="Chromosome 03"/>
</dbReference>
<feature type="transmembrane region" description="Helical" evidence="1">
    <location>
        <begin position="250"/>
        <end position="270"/>
    </location>
</feature>
<dbReference type="SUPFAM" id="SSF82199">
    <property type="entry name" value="SET domain"/>
    <property type="match status" value="1"/>
</dbReference>
<evidence type="ECO:0000256" key="1">
    <source>
        <dbReference type="SAM" id="Phobius"/>
    </source>
</evidence>
<keyword evidence="1" id="KW-0812">Transmembrane</keyword>
<dbReference type="InterPro" id="IPR046341">
    <property type="entry name" value="SET_dom_sf"/>
</dbReference>
<proteinExistence type="predicted"/>
<evidence type="ECO:0000313" key="4">
    <source>
        <dbReference type="Proteomes" id="UP000515908"/>
    </source>
</evidence>
<feature type="domain" description="SET" evidence="2">
    <location>
        <begin position="21"/>
        <end position="137"/>
    </location>
</feature>
<dbReference type="InterPro" id="IPR001214">
    <property type="entry name" value="SET_dom"/>
</dbReference>
<keyword evidence="4" id="KW-1185">Reference proteome</keyword>
<evidence type="ECO:0000313" key="3">
    <source>
        <dbReference type="EMBL" id="CAD2214611.1"/>
    </source>
</evidence>
<sequence>MIVESTAQNVGAKGEFRRLEEMVVEILREVLDEEDPGRREGALDYLHHWILTGQPSSLLEHWPKQSTDRVIAAIGGEAQLLHLELHPIHIARLAAILDLNSFLVESYYANRKGMAYFPEAGYLNHSCEPNCDYEIMPAHVFPESDYYLDEFVERDRRREEGEEKDVVTTEGEKDVVTSYGDTPLTEEDAPRYLFCCRANQDIKSGEQILIAYVPPTWTFDQRQEVLHDRYRFWCKCPKCSPTLDSRYGKGARFLMALLALAIVLQVFMVYTRDKQHDVDKELEQLRRMTPEERREELIRRGFDVDDLTPEGWKKRQASRKGLFEELEDKKLMDLSFENARIDLFPDEMKKELYEMERRKNRY</sequence>
<dbReference type="Pfam" id="PF00856">
    <property type="entry name" value="SET"/>
    <property type="match status" value="1"/>
</dbReference>
<dbReference type="InterPro" id="IPR050869">
    <property type="entry name" value="H3K4_H4K5_MeTrfase"/>
</dbReference>
<dbReference type="EMBL" id="LR877147">
    <property type="protein sequence ID" value="CAD2214611.1"/>
    <property type="molecule type" value="Genomic_DNA"/>
</dbReference>
<keyword evidence="1" id="KW-0472">Membrane</keyword>
<dbReference type="Gene3D" id="2.170.270.10">
    <property type="entry name" value="SET domain"/>
    <property type="match status" value="1"/>
</dbReference>
<dbReference type="CDD" id="cd20071">
    <property type="entry name" value="SET_SMYD"/>
    <property type="match status" value="1"/>
</dbReference>
<keyword evidence="1" id="KW-1133">Transmembrane helix</keyword>
<organism evidence="3 4">
    <name type="scientific">Angomonas deanei</name>
    <dbReference type="NCBI Taxonomy" id="59799"/>
    <lineage>
        <taxon>Eukaryota</taxon>
        <taxon>Discoba</taxon>
        <taxon>Euglenozoa</taxon>
        <taxon>Kinetoplastea</taxon>
        <taxon>Metakinetoplastina</taxon>
        <taxon>Trypanosomatida</taxon>
        <taxon>Trypanosomatidae</taxon>
        <taxon>Strigomonadinae</taxon>
        <taxon>Angomonas</taxon>
    </lineage>
</organism>
<evidence type="ECO:0000259" key="2">
    <source>
        <dbReference type="Pfam" id="PF00856"/>
    </source>
</evidence>
<accession>A0A7G2C681</accession>
<gene>
    <name evidence="3" type="ORF">ADEAN_000206200</name>
</gene>
<dbReference type="PANTHER" id="PTHR12197">
    <property type="entry name" value="HISTONE-LYSINE N-METHYLTRANSFERASE SMYD"/>
    <property type="match status" value="1"/>
</dbReference>
<dbReference type="VEuPathDB" id="TriTrypDB:ADEAN_000206200"/>
<dbReference type="GO" id="GO:0005634">
    <property type="term" value="C:nucleus"/>
    <property type="evidence" value="ECO:0007669"/>
    <property type="project" value="TreeGrafter"/>
</dbReference>
<dbReference type="OrthoDB" id="1028014at2759"/>